<dbReference type="CDD" id="cd16913">
    <property type="entry name" value="YkuD_like"/>
    <property type="match status" value="1"/>
</dbReference>
<name>A0A916XLI0_9HYPH</name>
<dbReference type="InterPro" id="IPR038063">
    <property type="entry name" value="Transpep_catalytic_dom"/>
</dbReference>
<evidence type="ECO:0000256" key="7">
    <source>
        <dbReference type="ARBA" id="ARBA00022984"/>
    </source>
</evidence>
<evidence type="ECO:0000313" key="14">
    <source>
        <dbReference type="Proteomes" id="UP000637002"/>
    </source>
</evidence>
<evidence type="ECO:0000256" key="8">
    <source>
        <dbReference type="ARBA" id="ARBA00023316"/>
    </source>
</evidence>
<evidence type="ECO:0000259" key="12">
    <source>
        <dbReference type="PROSITE" id="PS52029"/>
    </source>
</evidence>
<evidence type="ECO:0000256" key="1">
    <source>
        <dbReference type="ARBA" id="ARBA00004752"/>
    </source>
</evidence>
<comment type="similarity">
    <text evidence="2">Belongs to the YkuD family.</text>
</comment>
<dbReference type="PANTHER" id="PTHR30582:SF24">
    <property type="entry name" value="L,D-TRANSPEPTIDASE ERFK_SRFK-RELATED"/>
    <property type="match status" value="1"/>
</dbReference>
<keyword evidence="5" id="KW-0378">Hydrolase</keyword>
<keyword evidence="3" id="KW-0328">Glycosyltransferase</keyword>
<evidence type="ECO:0000256" key="10">
    <source>
        <dbReference type="SAM" id="MobiDB-lite"/>
    </source>
</evidence>
<evidence type="ECO:0000313" key="13">
    <source>
        <dbReference type="EMBL" id="GGC83914.1"/>
    </source>
</evidence>
<keyword evidence="8 9" id="KW-0961">Cell wall biogenesis/degradation</keyword>
<evidence type="ECO:0000256" key="4">
    <source>
        <dbReference type="ARBA" id="ARBA00022679"/>
    </source>
</evidence>
<dbReference type="EMBL" id="BMGG01000009">
    <property type="protein sequence ID" value="GGC83914.1"/>
    <property type="molecule type" value="Genomic_DNA"/>
</dbReference>
<feature type="signal peptide" evidence="11">
    <location>
        <begin position="1"/>
        <end position="25"/>
    </location>
</feature>
<dbReference type="RefSeq" id="WP_188611637.1">
    <property type="nucleotide sequence ID" value="NZ_BMGG01000009.1"/>
</dbReference>
<feature type="region of interest" description="Disordered" evidence="10">
    <location>
        <begin position="27"/>
        <end position="87"/>
    </location>
</feature>
<dbReference type="GO" id="GO:0018104">
    <property type="term" value="P:peptidoglycan-protein cross-linking"/>
    <property type="evidence" value="ECO:0007669"/>
    <property type="project" value="TreeGrafter"/>
</dbReference>
<evidence type="ECO:0000256" key="5">
    <source>
        <dbReference type="ARBA" id="ARBA00022801"/>
    </source>
</evidence>
<dbReference type="FunFam" id="2.40.440.10:FF:000002">
    <property type="entry name" value="L,D-transpeptidase ErfK/SrfK"/>
    <property type="match status" value="1"/>
</dbReference>
<keyword evidence="4" id="KW-0808">Transferase</keyword>
<dbReference type="GO" id="GO:0008360">
    <property type="term" value="P:regulation of cell shape"/>
    <property type="evidence" value="ECO:0007669"/>
    <property type="project" value="UniProtKB-UniRule"/>
</dbReference>
<feature type="domain" description="L,D-TPase catalytic" evidence="12">
    <location>
        <begin position="132"/>
        <end position="261"/>
    </location>
</feature>
<feature type="active site" description="Nucleophile" evidence="9">
    <location>
        <position position="237"/>
    </location>
</feature>
<feature type="active site" description="Proton donor/acceptor" evidence="9">
    <location>
        <position position="221"/>
    </location>
</feature>
<dbReference type="GO" id="GO:0071555">
    <property type="term" value="P:cell wall organization"/>
    <property type="evidence" value="ECO:0007669"/>
    <property type="project" value="UniProtKB-UniRule"/>
</dbReference>
<keyword evidence="11" id="KW-0732">Signal</keyword>
<accession>A0A916XLI0</accession>
<dbReference type="SUPFAM" id="SSF141523">
    <property type="entry name" value="L,D-transpeptidase catalytic domain-like"/>
    <property type="match status" value="1"/>
</dbReference>
<feature type="chain" id="PRO_5038102540" description="L,D-TPase catalytic domain-containing protein" evidence="11">
    <location>
        <begin position="26"/>
        <end position="261"/>
    </location>
</feature>
<evidence type="ECO:0000256" key="3">
    <source>
        <dbReference type="ARBA" id="ARBA00022676"/>
    </source>
</evidence>
<evidence type="ECO:0000256" key="6">
    <source>
        <dbReference type="ARBA" id="ARBA00022960"/>
    </source>
</evidence>
<evidence type="ECO:0000256" key="11">
    <source>
        <dbReference type="SAM" id="SignalP"/>
    </source>
</evidence>
<dbReference type="GO" id="GO:0016757">
    <property type="term" value="F:glycosyltransferase activity"/>
    <property type="evidence" value="ECO:0007669"/>
    <property type="project" value="UniProtKB-KW"/>
</dbReference>
<comment type="caution">
    <text evidence="13">The sequence shown here is derived from an EMBL/GenBank/DDBJ whole genome shotgun (WGS) entry which is preliminary data.</text>
</comment>
<dbReference type="GO" id="GO:0005576">
    <property type="term" value="C:extracellular region"/>
    <property type="evidence" value="ECO:0007669"/>
    <property type="project" value="TreeGrafter"/>
</dbReference>
<keyword evidence="6 9" id="KW-0133">Cell shape</keyword>
<keyword evidence="7 9" id="KW-0573">Peptidoglycan synthesis</keyword>
<organism evidence="13 14">
    <name type="scientific">Chelatococcus reniformis</name>
    <dbReference type="NCBI Taxonomy" id="1494448"/>
    <lineage>
        <taxon>Bacteria</taxon>
        <taxon>Pseudomonadati</taxon>
        <taxon>Pseudomonadota</taxon>
        <taxon>Alphaproteobacteria</taxon>
        <taxon>Hyphomicrobiales</taxon>
        <taxon>Chelatococcaceae</taxon>
        <taxon>Chelatococcus</taxon>
    </lineage>
</organism>
<gene>
    <name evidence="13" type="ORF">GCM10010994_47240</name>
</gene>
<dbReference type="AlphaFoldDB" id="A0A916XLI0"/>
<dbReference type="GO" id="GO:0071972">
    <property type="term" value="F:peptidoglycan L,D-transpeptidase activity"/>
    <property type="evidence" value="ECO:0007669"/>
    <property type="project" value="TreeGrafter"/>
</dbReference>
<dbReference type="InterPro" id="IPR005490">
    <property type="entry name" value="LD_TPept_cat_dom"/>
</dbReference>
<protein>
    <recommendedName>
        <fullName evidence="12">L,D-TPase catalytic domain-containing protein</fullName>
    </recommendedName>
</protein>
<comment type="pathway">
    <text evidence="1 9">Cell wall biogenesis; peptidoglycan biosynthesis.</text>
</comment>
<keyword evidence="14" id="KW-1185">Reference proteome</keyword>
<dbReference type="InterPro" id="IPR050979">
    <property type="entry name" value="LD-transpeptidase"/>
</dbReference>
<evidence type="ECO:0000256" key="9">
    <source>
        <dbReference type="PROSITE-ProRule" id="PRU01373"/>
    </source>
</evidence>
<reference evidence="13" key="1">
    <citation type="journal article" date="2014" name="Int. J. Syst. Evol. Microbiol.">
        <title>Complete genome sequence of Corynebacterium casei LMG S-19264T (=DSM 44701T), isolated from a smear-ripened cheese.</title>
        <authorList>
            <consortium name="US DOE Joint Genome Institute (JGI-PGF)"/>
            <person name="Walter F."/>
            <person name="Albersmeier A."/>
            <person name="Kalinowski J."/>
            <person name="Ruckert C."/>
        </authorList>
    </citation>
    <scope>NUCLEOTIDE SEQUENCE</scope>
    <source>
        <strain evidence="13">CGMCC 1.12919</strain>
    </source>
</reference>
<dbReference type="Gene3D" id="2.40.440.10">
    <property type="entry name" value="L,D-transpeptidase catalytic domain-like"/>
    <property type="match status" value="1"/>
</dbReference>
<proteinExistence type="inferred from homology"/>
<sequence>MTPGIKLGLLILLAGVPALPTAAQAQFWGAPPPGADSDDGYDYGPGPDGYDEPRRPSRPAPRRTYGPNDLRALSGGPRETAPPLDGQYIGGGYYGGGMASLPDDSMIESTEQEIAPQFRRQTVAYPGRHGAGTVVIDTRRKYLYLVQGDGTAVRYGIGVGREGFQWRGVQTVSAKREWPDWRPPAEMRKRRPDLPVHMEGGPENPLGARALYLGSSLYRIHGTNEPNTIGHNVSSGCIRLTNEDVVDLYSRVGVGTRVVVL</sequence>
<dbReference type="Pfam" id="PF03734">
    <property type="entry name" value="YkuD"/>
    <property type="match status" value="1"/>
</dbReference>
<evidence type="ECO:0000256" key="2">
    <source>
        <dbReference type="ARBA" id="ARBA00005992"/>
    </source>
</evidence>
<dbReference type="Proteomes" id="UP000637002">
    <property type="component" value="Unassembled WGS sequence"/>
</dbReference>
<reference evidence="13" key="2">
    <citation type="submission" date="2020-09" db="EMBL/GenBank/DDBJ databases">
        <authorList>
            <person name="Sun Q."/>
            <person name="Zhou Y."/>
        </authorList>
    </citation>
    <scope>NUCLEOTIDE SEQUENCE</scope>
    <source>
        <strain evidence="13">CGMCC 1.12919</strain>
    </source>
</reference>
<dbReference type="PROSITE" id="PS52029">
    <property type="entry name" value="LD_TPASE"/>
    <property type="match status" value="1"/>
</dbReference>
<dbReference type="PANTHER" id="PTHR30582">
    <property type="entry name" value="L,D-TRANSPEPTIDASE"/>
    <property type="match status" value="1"/>
</dbReference>